<organism evidence="2 3">
    <name type="scientific">Folsomia candida</name>
    <name type="common">Springtail</name>
    <dbReference type="NCBI Taxonomy" id="158441"/>
    <lineage>
        <taxon>Eukaryota</taxon>
        <taxon>Metazoa</taxon>
        <taxon>Ecdysozoa</taxon>
        <taxon>Arthropoda</taxon>
        <taxon>Hexapoda</taxon>
        <taxon>Collembola</taxon>
        <taxon>Entomobryomorpha</taxon>
        <taxon>Isotomoidea</taxon>
        <taxon>Isotomidae</taxon>
        <taxon>Proisotominae</taxon>
        <taxon>Folsomia</taxon>
    </lineage>
</organism>
<feature type="transmembrane region" description="Helical" evidence="1">
    <location>
        <begin position="291"/>
        <end position="314"/>
    </location>
</feature>
<feature type="transmembrane region" description="Helical" evidence="1">
    <location>
        <begin position="44"/>
        <end position="66"/>
    </location>
</feature>
<keyword evidence="1" id="KW-0812">Transmembrane</keyword>
<proteinExistence type="predicted"/>
<dbReference type="OrthoDB" id="8297494at2759"/>
<feature type="transmembrane region" description="Helical" evidence="1">
    <location>
        <begin position="73"/>
        <end position="90"/>
    </location>
</feature>
<keyword evidence="1" id="KW-0472">Membrane</keyword>
<keyword evidence="3" id="KW-1185">Reference proteome</keyword>
<accession>A0A226D204</accession>
<reference evidence="2 3" key="1">
    <citation type="submission" date="2015-12" db="EMBL/GenBank/DDBJ databases">
        <title>The genome of Folsomia candida.</title>
        <authorList>
            <person name="Faddeeva A."/>
            <person name="Derks M.F."/>
            <person name="Anvar Y."/>
            <person name="Smit S."/>
            <person name="Van Straalen N."/>
            <person name="Roelofs D."/>
        </authorList>
    </citation>
    <scope>NUCLEOTIDE SEQUENCE [LARGE SCALE GENOMIC DNA]</scope>
    <source>
        <strain evidence="2 3">VU population</strain>
        <tissue evidence="2">Whole body</tissue>
    </source>
</reference>
<feature type="transmembrane region" description="Helical" evidence="1">
    <location>
        <begin position="178"/>
        <end position="196"/>
    </location>
</feature>
<evidence type="ECO:0000256" key="1">
    <source>
        <dbReference type="SAM" id="Phobius"/>
    </source>
</evidence>
<feature type="transmembrane region" description="Helical" evidence="1">
    <location>
        <begin position="259"/>
        <end position="279"/>
    </location>
</feature>
<comment type="caution">
    <text evidence="2">The sequence shown here is derived from an EMBL/GenBank/DDBJ whole genome shotgun (WGS) entry which is preliminary data.</text>
</comment>
<dbReference type="AlphaFoldDB" id="A0A226D204"/>
<evidence type="ECO:0000313" key="2">
    <source>
        <dbReference type="EMBL" id="OXA39612.1"/>
    </source>
</evidence>
<feature type="transmembrane region" description="Helical" evidence="1">
    <location>
        <begin position="202"/>
        <end position="220"/>
    </location>
</feature>
<feature type="transmembrane region" description="Helical" evidence="1">
    <location>
        <begin position="142"/>
        <end position="166"/>
    </location>
</feature>
<keyword evidence="1" id="KW-1133">Transmembrane helix</keyword>
<protein>
    <submittedName>
        <fullName evidence="2">Uncharacterized protein</fullName>
    </submittedName>
</protein>
<name>A0A226D204_FOLCA</name>
<gene>
    <name evidence="2" type="ORF">Fcan01_25768</name>
</gene>
<dbReference type="Proteomes" id="UP000198287">
    <property type="component" value="Unassembled WGS sequence"/>
</dbReference>
<dbReference type="EMBL" id="LNIX01000038">
    <property type="protein sequence ID" value="OXA39612.1"/>
    <property type="molecule type" value="Genomic_DNA"/>
</dbReference>
<evidence type="ECO:0000313" key="3">
    <source>
        <dbReference type="Proteomes" id="UP000198287"/>
    </source>
</evidence>
<sequence>MFHSDFLPMLKNNLRLCQILKCVPFEFDSKTGRLIKAKSFGHILLFRVQCVLSVMYIAALFLNLCFGPLTTTAKFQGFTFFMVYFVASWMKFNYSLDMAGTQVIHTFLDFEKYILKDTPTFELSLGAKIMKLFIQVAEISGFSFVILQLILLQCVPCTAPFIFSMFPNCGEMADKTSWMLMLAVHIFETWMCLQMIFGCTVYIFYLLCAGIICILFYFRIIENKISTLQSDQDTKKCINLYRCIQILEKFFNAYPMNKVIPVMVFGIPTMEIISLFISINFYDKIAMPGFLLFPLLGLNTPLNNICVLTMASLVHNSSDKILGVLKKKIMGLTCHSGRKRSIINRELRACSVLKVKFGSNYIDRGTPLVIQNFCLNQTMSLTLVKANKMAGNKYFHLRDKSFVPSKIATGSGIMIIAMVGSSTPNATKLHKTVPRNLTNMTSAIIGLIKMYDEVMAISKALNLAKYSSIVSPPQNVIRIDLFFNGFQNLIEFEISEDDVKTTTLLCVRRDRSAADLSLSGNPMVMRSSQISSQLDEK</sequence>